<dbReference type="GO" id="GO:0004812">
    <property type="term" value="F:aminoacyl-tRNA ligase activity"/>
    <property type="evidence" value="ECO:0007669"/>
    <property type="project" value="InterPro"/>
</dbReference>
<keyword evidence="1" id="KW-0472">Membrane</keyword>
<reference evidence="2" key="1">
    <citation type="submission" date="2013-11" db="EMBL/GenBank/DDBJ databases">
        <title>Microbial diversity, functional groups and degradation webs in Northern and Southern Mediterranean and Red Sea marine crude oil polluted sites.</title>
        <authorList>
            <person name="Daffonchio D."/>
            <person name="Mapelli F."/>
            <person name="Ferrer M."/>
            <person name="Richter M."/>
            <person name="Cherif A."/>
            <person name="Malkawi H.I."/>
            <person name="Yakimov M.M."/>
            <person name="Abdel-Fattah Y.R."/>
            <person name="Blaghen M."/>
            <person name="Golyshin P.N."/>
            <person name="Kalogerakis N."/>
            <person name="Boon N."/>
            <person name="Magagnini M."/>
            <person name="Fava F."/>
        </authorList>
    </citation>
    <scope>NUCLEOTIDE SEQUENCE</scope>
</reference>
<dbReference type="SUPFAM" id="SSF47323">
    <property type="entry name" value="Anticodon-binding domain of a subclass of class I aminoacyl-tRNA synthetases"/>
    <property type="match status" value="1"/>
</dbReference>
<dbReference type="EMBL" id="AYSL01000116">
    <property type="protein sequence ID" value="KTF08165.1"/>
    <property type="molecule type" value="Genomic_DNA"/>
</dbReference>
<dbReference type="InterPro" id="IPR009080">
    <property type="entry name" value="tRNAsynth_Ia_anticodon-bd"/>
</dbReference>
<name>A0A1B6NXK7_9ZZZZ</name>
<evidence type="ECO:0000256" key="1">
    <source>
        <dbReference type="SAM" id="Phobius"/>
    </source>
</evidence>
<organism evidence="2">
    <name type="scientific">marine sediment metagenome</name>
    <dbReference type="NCBI Taxonomy" id="412755"/>
    <lineage>
        <taxon>unclassified sequences</taxon>
        <taxon>metagenomes</taxon>
        <taxon>ecological metagenomes</taxon>
    </lineage>
</organism>
<dbReference type="GO" id="GO:0006418">
    <property type="term" value="P:tRNA aminoacylation for protein translation"/>
    <property type="evidence" value="ECO:0007669"/>
    <property type="project" value="InterPro"/>
</dbReference>
<dbReference type="GO" id="GO:0005524">
    <property type="term" value="F:ATP binding"/>
    <property type="evidence" value="ECO:0007669"/>
    <property type="project" value="InterPro"/>
</dbReference>
<sequence>MQDGDAATSQGKIALVRAVGVVISCGLGILGVAPAEEMR</sequence>
<protein>
    <submittedName>
        <fullName evidence="2">Uncharacterized protein</fullName>
    </submittedName>
</protein>
<feature type="transmembrane region" description="Helical" evidence="1">
    <location>
        <begin position="14"/>
        <end position="33"/>
    </location>
</feature>
<dbReference type="Gene3D" id="1.10.730.10">
    <property type="entry name" value="Isoleucyl-tRNA Synthetase, Domain 1"/>
    <property type="match status" value="1"/>
</dbReference>
<keyword evidence="1" id="KW-0812">Transmembrane</keyword>
<dbReference type="AlphaFoldDB" id="A0A1B6NXK7"/>
<proteinExistence type="predicted"/>
<keyword evidence="1" id="KW-1133">Transmembrane helix</keyword>
<gene>
    <name evidence="2" type="ORF">MGSAQ_000338</name>
</gene>
<accession>A0A1B6NXK7</accession>
<comment type="caution">
    <text evidence="2">The sequence shown here is derived from an EMBL/GenBank/DDBJ whole genome shotgun (WGS) entry which is preliminary data.</text>
</comment>
<evidence type="ECO:0000313" key="2">
    <source>
        <dbReference type="EMBL" id="KTF08165.1"/>
    </source>
</evidence>